<evidence type="ECO:0000313" key="2">
    <source>
        <dbReference type="Proteomes" id="UP000184066"/>
    </source>
</evidence>
<evidence type="ECO:0000313" key="1">
    <source>
        <dbReference type="EMBL" id="SHN69953.1"/>
    </source>
</evidence>
<organism evidence="1 2">
    <name type="scientific">Oceanicella actignis</name>
    <dbReference type="NCBI Taxonomy" id="1189325"/>
    <lineage>
        <taxon>Bacteria</taxon>
        <taxon>Pseudomonadati</taxon>
        <taxon>Pseudomonadota</taxon>
        <taxon>Alphaproteobacteria</taxon>
        <taxon>Rhodobacterales</taxon>
        <taxon>Paracoccaceae</taxon>
        <taxon>Oceanicella</taxon>
    </lineage>
</organism>
<gene>
    <name evidence="1" type="ORF">SAMN05216200_106140</name>
</gene>
<dbReference type="RefSeq" id="WP_125459030.1">
    <property type="nucleotide sequence ID" value="NZ_FOHL01000006.1"/>
</dbReference>
<dbReference type="Proteomes" id="UP000184066">
    <property type="component" value="Unassembled WGS sequence"/>
</dbReference>
<protein>
    <submittedName>
        <fullName evidence="1">Uncharacterized protein</fullName>
    </submittedName>
</protein>
<proteinExistence type="predicted"/>
<dbReference type="EMBL" id="FRDL01000006">
    <property type="protein sequence ID" value="SHN69953.1"/>
    <property type="molecule type" value="Genomic_DNA"/>
</dbReference>
<sequence length="60" mass="6348">MSRHSMTEAPAPVAGDAFSFGAAEAQLQGVQNMMTLLAAPWRLFLALSAEMARESLGPGR</sequence>
<dbReference type="STRING" id="1189325.SAMN04488119_10663"/>
<accession>A0A1M7TH25</accession>
<dbReference type="AlphaFoldDB" id="A0A1M7TH25"/>
<keyword evidence="2" id="KW-1185">Reference proteome</keyword>
<reference evidence="1 2" key="1">
    <citation type="submission" date="2016-12" db="EMBL/GenBank/DDBJ databases">
        <authorList>
            <person name="Song W.-J."/>
            <person name="Kurnit D.M."/>
        </authorList>
    </citation>
    <scope>NUCLEOTIDE SEQUENCE [LARGE SCALE GENOMIC DNA]</scope>
    <source>
        <strain evidence="1 2">CGMCC 1.10808</strain>
    </source>
</reference>
<name>A0A1M7TH25_9RHOB</name>